<reference evidence="1" key="2">
    <citation type="journal article" date="2021" name="J Anim Sci Technol">
        <title>Complete genome sequence of Paenibacillus konkukensis sp. nov. SK3146 as a potential probiotic strain.</title>
        <authorList>
            <person name="Jung H.I."/>
            <person name="Park S."/>
            <person name="Niu K.M."/>
            <person name="Lee S.W."/>
            <person name="Kothari D."/>
            <person name="Yi K.J."/>
            <person name="Kim S.K."/>
        </authorList>
    </citation>
    <scope>NUCLEOTIDE SEQUENCE</scope>
    <source>
        <strain evidence="1">SK3146</strain>
    </source>
</reference>
<dbReference type="RefSeq" id="WP_249866539.1">
    <property type="nucleotide sequence ID" value="NZ_CP027059.1"/>
</dbReference>
<evidence type="ECO:0000313" key="2">
    <source>
        <dbReference type="Proteomes" id="UP001057134"/>
    </source>
</evidence>
<sequence length="54" mass="6279">MTGMFEVGDRVVFVLDGAKGVIVEAEAEVGFYHIIWEDRFTSWEKEEMLEKPKE</sequence>
<reference evidence="1" key="1">
    <citation type="submission" date="2018-02" db="EMBL/GenBank/DDBJ databases">
        <authorList>
            <person name="Kim S.-K."/>
            <person name="Jung H.-I."/>
            <person name="Lee S.-W."/>
        </authorList>
    </citation>
    <scope>NUCLEOTIDE SEQUENCE</scope>
    <source>
        <strain evidence="1">SK3146</strain>
    </source>
</reference>
<name>A0ABY4RQJ4_9BACL</name>
<keyword evidence="2" id="KW-1185">Reference proteome</keyword>
<proteinExistence type="predicted"/>
<accession>A0ABY4RQJ4</accession>
<dbReference type="Proteomes" id="UP001057134">
    <property type="component" value="Chromosome"/>
</dbReference>
<evidence type="ECO:0008006" key="3">
    <source>
        <dbReference type="Google" id="ProtNLM"/>
    </source>
</evidence>
<protein>
    <recommendedName>
        <fullName evidence="3">DUF2158 domain-containing protein</fullName>
    </recommendedName>
</protein>
<dbReference type="EMBL" id="CP027059">
    <property type="protein sequence ID" value="UQZ84747.1"/>
    <property type="molecule type" value="Genomic_DNA"/>
</dbReference>
<organism evidence="1 2">
    <name type="scientific">Paenibacillus konkukensis</name>
    <dbReference type="NCBI Taxonomy" id="2020716"/>
    <lineage>
        <taxon>Bacteria</taxon>
        <taxon>Bacillati</taxon>
        <taxon>Bacillota</taxon>
        <taxon>Bacilli</taxon>
        <taxon>Bacillales</taxon>
        <taxon>Paenibacillaceae</taxon>
        <taxon>Paenibacillus</taxon>
    </lineage>
</organism>
<gene>
    <name evidence="1" type="ORF">SK3146_04002</name>
</gene>
<evidence type="ECO:0000313" key="1">
    <source>
        <dbReference type="EMBL" id="UQZ84747.1"/>
    </source>
</evidence>